<reference evidence="11 12" key="1">
    <citation type="submission" date="2018-06" db="EMBL/GenBank/DDBJ databases">
        <title>Comparative analysis of microorganisms from saline springs in Andes Mountain Range, Colombia.</title>
        <authorList>
            <person name="Rubin E."/>
        </authorList>
    </citation>
    <scope>NUCLEOTIDE SEQUENCE [LARGE SCALE GENOMIC DNA]</scope>
    <source>
        <strain evidence="11 12">USBA-857</strain>
    </source>
</reference>
<dbReference type="HAMAP" id="MF_01161">
    <property type="entry name" value="tRNA_Ile_lys_synt"/>
    <property type="match status" value="1"/>
</dbReference>
<dbReference type="GO" id="GO:0032267">
    <property type="term" value="F:tRNA(Ile)-lysidine synthase activity"/>
    <property type="evidence" value="ECO:0007669"/>
    <property type="project" value="UniProtKB-EC"/>
</dbReference>
<keyword evidence="3 8" id="KW-0436">Ligase</keyword>
<evidence type="ECO:0000259" key="10">
    <source>
        <dbReference type="SMART" id="SM00977"/>
    </source>
</evidence>
<protein>
    <recommendedName>
        <fullName evidence="8">tRNA(Ile)-lysidine synthase</fullName>
        <ecNumber evidence="8">6.3.4.19</ecNumber>
    </recommendedName>
    <alternativeName>
        <fullName evidence="8">tRNA(Ile)-2-lysyl-cytidine synthase</fullName>
    </alternativeName>
    <alternativeName>
        <fullName evidence="8">tRNA(Ile)-lysidine synthetase</fullName>
    </alternativeName>
</protein>
<evidence type="ECO:0000256" key="4">
    <source>
        <dbReference type="ARBA" id="ARBA00022694"/>
    </source>
</evidence>
<dbReference type="SUPFAM" id="SSF56037">
    <property type="entry name" value="PheT/TilS domain"/>
    <property type="match status" value="1"/>
</dbReference>
<comment type="similarity">
    <text evidence="8">Belongs to the tRNA(Ile)-lysidine synthase family.</text>
</comment>
<dbReference type="Gene3D" id="3.40.50.620">
    <property type="entry name" value="HUPs"/>
    <property type="match status" value="1"/>
</dbReference>
<evidence type="ECO:0000256" key="3">
    <source>
        <dbReference type="ARBA" id="ARBA00022598"/>
    </source>
</evidence>
<dbReference type="InterPro" id="IPR014729">
    <property type="entry name" value="Rossmann-like_a/b/a_fold"/>
</dbReference>
<dbReference type="NCBIfam" id="TIGR02433">
    <property type="entry name" value="lysidine_TilS_C"/>
    <property type="match status" value="1"/>
</dbReference>
<dbReference type="GO" id="GO:0006400">
    <property type="term" value="P:tRNA modification"/>
    <property type="evidence" value="ECO:0007669"/>
    <property type="project" value="UniProtKB-UniRule"/>
</dbReference>
<keyword evidence="4 8" id="KW-0819">tRNA processing</keyword>
<comment type="catalytic activity">
    <reaction evidence="7 8">
        <text>cytidine(34) in tRNA(Ile2) + L-lysine + ATP = lysidine(34) in tRNA(Ile2) + AMP + diphosphate + H(+)</text>
        <dbReference type="Rhea" id="RHEA:43744"/>
        <dbReference type="Rhea" id="RHEA-COMP:10625"/>
        <dbReference type="Rhea" id="RHEA-COMP:10670"/>
        <dbReference type="ChEBI" id="CHEBI:15378"/>
        <dbReference type="ChEBI" id="CHEBI:30616"/>
        <dbReference type="ChEBI" id="CHEBI:32551"/>
        <dbReference type="ChEBI" id="CHEBI:33019"/>
        <dbReference type="ChEBI" id="CHEBI:82748"/>
        <dbReference type="ChEBI" id="CHEBI:83665"/>
        <dbReference type="ChEBI" id="CHEBI:456215"/>
        <dbReference type="EC" id="6.3.4.19"/>
    </reaction>
</comment>
<evidence type="ECO:0000256" key="2">
    <source>
        <dbReference type="ARBA" id="ARBA00022490"/>
    </source>
</evidence>
<comment type="caution">
    <text evidence="11">The sequence shown here is derived from an EMBL/GenBank/DDBJ whole genome shotgun (WGS) entry which is preliminary data.</text>
</comment>
<dbReference type="GO" id="GO:0005524">
    <property type="term" value="F:ATP binding"/>
    <property type="evidence" value="ECO:0007669"/>
    <property type="project" value="UniProtKB-UniRule"/>
</dbReference>
<keyword evidence="2 8" id="KW-0963">Cytoplasm</keyword>
<feature type="binding site" evidence="8">
    <location>
        <begin position="27"/>
        <end position="32"/>
    </location>
    <ligand>
        <name>ATP</name>
        <dbReference type="ChEBI" id="CHEBI:30616"/>
    </ligand>
</feature>
<feature type="region of interest" description="Disordered" evidence="9">
    <location>
        <begin position="445"/>
        <end position="466"/>
    </location>
</feature>
<dbReference type="InterPro" id="IPR012094">
    <property type="entry name" value="tRNA_Ile_lys_synt"/>
</dbReference>
<comment type="domain">
    <text evidence="8">The N-terminal region contains the highly conserved SGGXDS motif, predicted to be a P-loop motif involved in ATP binding.</text>
</comment>
<gene>
    <name evidence="8" type="primary">tilS</name>
    <name evidence="11" type="ORF">BCL93_102337</name>
</gene>
<dbReference type="Proteomes" id="UP000249700">
    <property type="component" value="Unassembled WGS sequence"/>
</dbReference>
<feature type="domain" description="Lysidine-tRNA(Ile) synthetase C-terminal" evidence="10">
    <location>
        <begin position="362"/>
        <end position="423"/>
    </location>
</feature>
<dbReference type="EC" id="6.3.4.19" evidence="8"/>
<dbReference type="AlphaFoldDB" id="A0A328XYU2"/>
<evidence type="ECO:0000313" key="12">
    <source>
        <dbReference type="Proteomes" id="UP000249700"/>
    </source>
</evidence>
<dbReference type="GO" id="GO:0005737">
    <property type="term" value="C:cytoplasm"/>
    <property type="evidence" value="ECO:0007669"/>
    <property type="project" value="UniProtKB-SubCell"/>
</dbReference>
<comment type="function">
    <text evidence="8">Ligates lysine onto the cytidine present at position 34 of the AUA codon-specific tRNA(Ile) that contains the anticodon CAU, in an ATP-dependent manner. Cytidine is converted to lysidine, thus changing the amino acid specificity of the tRNA from methionine to isoleucine.</text>
</comment>
<dbReference type="Pfam" id="PF11734">
    <property type="entry name" value="TilS_C"/>
    <property type="match status" value="1"/>
</dbReference>
<dbReference type="OrthoDB" id="9807403at2"/>
<evidence type="ECO:0000256" key="8">
    <source>
        <dbReference type="HAMAP-Rule" id="MF_01161"/>
    </source>
</evidence>
<proteinExistence type="inferred from homology"/>
<evidence type="ECO:0000256" key="7">
    <source>
        <dbReference type="ARBA" id="ARBA00048539"/>
    </source>
</evidence>
<dbReference type="InterPro" id="IPR011063">
    <property type="entry name" value="TilS/TtcA_N"/>
</dbReference>
<dbReference type="PANTHER" id="PTHR43033:SF1">
    <property type="entry name" value="TRNA(ILE)-LYSIDINE SYNTHASE-RELATED"/>
    <property type="match status" value="1"/>
</dbReference>
<dbReference type="CDD" id="cd01992">
    <property type="entry name" value="TilS_N"/>
    <property type="match status" value="1"/>
</dbReference>
<dbReference type="InterPro" id="IPR012796">
    <property type="entry name" value="Lysidine-tRNA-synth_C"/>
</dbReference>
<evidence type="ECO:0000313" key="11">
    <source>
        <dbReference type="EMBL" id="RAR63595.1"/>
    </source>
</evidence>
<dbReference type="RefSeq" id="WP_112053898.1">
    <property type="nucleotide sequence ID" value="NZ_QLSX01000002.1"/>
</dbReference>
<dbReference type="PANTHER" id="PTHR43033">
    <property type="entry name" value="TRNA(ILE)-LYSIDINE SYNTHASE-RELATED"/>
    <property type="match status" value="1"/>
</dbReference>
<dbReference type="InterPro" id="IPR012795">
    <property type="entry name" value="tRNA_Ile_lys_synt_N"/>
</dbReference>
<dbReference type="NCBIfam" id="TIGR02432">
    <property type="entry name" value="lysidine_TilS_N"/>
    <property type="match status" value="1"/>
</dbReference>
<dbReference type="Pfam" id="PF09179">
    <property type="entry name" value="TilS"/>
    <property type="match status" value="1"/>
</dbReference>
<keyword evidence="6 8" id="KW-0067">ATP-binding</keyword>
<dbReference type="SMART" id="SM00977">
    <property type="entry name" value="TilS_C"/>
    <property type="match status" value="1"/>
</dbReference>
<keyword evidence="5 8" id="KW-0547">Nucleotide-binding</keyword>
<name>A0A328XYU2_9GAMM</name>
<organism evidence="11 12">
    <name type="scientific">Onishia taeanensis</name>
    <dbReference type="NCBI Taxonomy" id="284577"/>
    <lineage>
        <taxon>Bacteria</taxon>
        <taxon>Pseudomonadati</taxon>
        <taxon>Pseudomonadota</taxon>
        <taxon>Gammaproteobacteria</taxon>
        <taxon>Oceanospirillales</taxon>
        <taxon>Halomonadaceae</taxon>
        <taxon>Onishia</taxon>
    </lineage>
</organism>
<dbReference type="Gene3D" id="1.20.59.20">
    <property type="match status" value="1"/>
</dbReference>
<evidence type="ECO:0000256" key="5">
    <source>
        <dbReference type="ARBA" id="ARBA00022741"/>
    </source>
</evidence>
<accession>A0A328XYU2</accession>
<dbReference type="SUPFAM" id="SSF82829">
    <property type="entry name" value="MesJ substrate recognition domain-like"/>
    <property type="match status" value="1"/>
</dbReference>
<comment type="subcellular location">
    <subcellularLocation>
        <location evidence="1 8">Cytoplasm</location>
    </subcellularLocation>
</comment>
<sequence>MIEDVQRLIDDALAETPPGRRVWVALSGGLDSSLLLTLAARAAHRHPRPLYALHVDHGLQAASAEFIRHCHRLCDRLGVPLFIERVSVDVTAGRGLEGAAREARYAAFAARLSAGDTLWLAQHRRDQAETWLLAALRGSGMRGLAGMPRERDWAGSRVVRPLRELPRTRIEREAEAIGLGWVEDPSNVDEMLDRNFLRHRVLPLLESRWPRAEASLARSAALAGEADGLLGELAALDLTACGGDPGRLALPALKALSAPRRRLLIRYACQCLGLPTPPTARLSALDEQLHARSDAQVQVAWPGAEARCWREGLYLQRPLADLPADWQVAWDGRAVLETPLGWRSMQLERRLEGGRSGKRGGYRVRARQGGEVLRLAGRGRRDLKRLLQEAGLPPWRRQALLVVWDGEVVAAVFDPLEEAVLACSAGYWAEDRVCGAEGPYAEEGAEGSCAEEGAEGSCAEDGAGID</sequence>
<evidence type="ECO:0000256" key="6">
    <source>
        <dbReference type="ARBA" id="ARBA00022840"/>
    </source>
</evidence>
<evidence type="ECO:0000256" key="1">
    <source>
        <dbReference type="ARBA" id="ARBA00004496"/>
    </source>
</evidence>
<dbReference type="Pfam" id="PF01171">
    <property type="entry name" value="ATP_bind_3"/>
    <property type="match status" value="1"/>
</dbReference>
<evidence type="ECO:0000256" key="9">
    <source>
        <dbReference type="SAM" id="MobiDB-lite"/>
    </source>
</evidence>
<dbReference type="EMBL" id="QLSX01000002">
    <property type="protein sequence ID" value="RAR63595.1"/>
    <property type="molecule type" value="Genomic_DNA"/>
</dbReference>
<dbReference type="InterPro" id="IPR015262">
    <property type="entry name" value="tRNA_Ile_lys_synt_subst-bd"/>
</dbReference>
<dbReference type="SUPFAM" id="SSF52402">
    <property type="entry name" value="Adenine nucleotide alpha hydrolases-like"/>
    <property type="match status" value="1"/>
</dbReference>